<dbReference type="PROSITE" id="PS51846">
    <property type="entry name" value="CNNM"/>
    <property type="match status" value="1"/>
</dbReference>
<keyword evidence="1" id="KW-0677">Repeat</keyword>
<reference evidence="8 9" key="1">
    <citation type="submission" date="2024-03" db="EMBL/GenBank/DDBJ databases">
        <title>Aureococcus anophagefferens CCMP1851 and Kratosvirus quantuckense: Draft genome of a second virus-susceptible host strain in the model system.</title>
        <authorList>
            <person name="Chase E."/>
            <person name="Truchon A.R."/>
            <person name="Schepens W."/>
            <person name="Wilhelm S.W."/>
        </authorList>
    </citation>
    <scope>NUCLEOTIDE SEQUENCE [LARGE SCALE GENOMIC DNA]</scope>
    <source>
        <strain evidence="8 9">CCMP1851</strain>
    </source>
</reference>
<evidence type="ECO:0000313" key="8">
    <source>
        <dbReference type="EMBL" id="KAK7231963.1"/>
    </source>
</evidence>
<organism evidence="8 9">
    <name type="scientific">Aureococcus anophagefferens</name>
    <name type="common">Harmful bloom alga</name>
    <dbReference type="NCBI Taxonomy" id="44056"/>
    <lineage>
        <taxon>Eukaryota</taxon>
        <taxon>Sar</taxon>
        <taxon>Stramenopiles</taxon>
        <taxon>Ochrophyta</taxon>
        <taxon>Pelagophyceae</taxon>
        <taxon>Pelagomonadales</taxon>
        <taxon>Pelagomonadaceae</taxon>
        <taxon>Aureococcus</taxon>
    </lineage>
</organism>
<sequence>MAATTPDGLCAALRAADLLRPGIDIDTCVAAAARRRLDEEAMDAVGSPRGLLDLALTATCIICAALAAGLTMGVVSLDPLDLRVKMRTGTKSEQACAARLLPLVDRRPHHQVLVTLLLLNSCANEALPLFLDKLVPSWAAIVISVTAVLVFGEIAPSALFTGPNKLQIAAAFAPLVHCFLVVLAPLAYPMALALDAALHEEAKATSRAEVLALVDVERELANEDGRAEPFTEDEADLVKGAMSLSTTSVREVMVPLKRVYAVDEGDALDAALLEKIDDQGFSRVPVKVGGAIRSYVLVKELVPHALRADASASLPVATLPTHAPVWVSPDHSLFDLLNQFQTGATHMGFVAEDAAGRRGILGIVTLEDIIEEILTEEIYDEHDRDKAEDVIGRFVRRAFPKVFENKVAAPAEQSLLDGREDSGSGAVDRRPPPGHHRHPHARVMQRPQRDASLRSILGDERV</sequence>
<keyword evidence="3 5" id="KW-0472">Membrane</keyword>
<dbReference type="Gene3D" id="3.10.580.10">
    <property type="entry name" value="CBS-domain"/>
    <property type="match status" value="1"/>
</dbReference>
<dbReference type="SUPFAM" id="SSF54631">
    <property type="entry name" value="CBS-domain pair"/>
    <property type="match status" value="1"/>
</dbReference>
<gene>
    <name evidence="8" type="ORF">SO694_00083163</name>
</gene>
<dbReference type="InterPro" id="IPR002550">
    <property type="entry name" value="CNNM"/>
</dbReference>
<dbReference type="PANTHER" id="PTHR12064:SF97">
    <property type="entry name" value="METAL TRANSPORTER CNNM-5"/>
    <property type="match status" value="1"/>
</dbReference>
<dbReference type="InterPro" id="IPR046342">
    <property type="entry name" value="CBS_dom_sf"/>
</dbReference>
<dbReference type="InterPro" id="IPR000644">
    <property type="entry name" value="CBS_dom"/>
</dbReference>
<dbReference type="Pfam" id="PF01595">
    <property type="entry name" value="CNNM"/>
    <property type="match status" value="1"/>
</dbReference>
<feature type="region of interest" description="Disordered" evidence="4">
    <location>
        <begin position="413"/>
        <end position="462"/>
    </location>
</feature>
<evidence type="ECO:0000256" key="5">
    <source>
        <dbReference type="SAM" id="Phobius"/>
    </source>
</evidence>
<feature type="compositionally biased region" description="Basic residues" evidence="4">
    <location>
        <begin position="432"/>
        <end position="443"/>
    </location>
</feature>
<dbReference type="Pfam" id="PF00571">
    <property type="entry name" value="CBS"/>
    <property type="match status" value="1"/>
</dbReference>
<feature type="domain" description="CBS" evidence="6">
    <location>
        <begin position="320"/>
        <end position="381"/>
    </location>
</feature>
<evidence type="ECO:0000259" key="6">
    <source>
        <dbReference type="PROSITE" id="PS51371"/>
    </source>
</evidence>
<feature type="transmembrane region" description="Helical" evidence="5">
    <location>
        <begin position="137"/>
        <end position="156"/>
    </location>
</feature>
<feature type="compositionally biased region" description="Basic and acidic residues" evidence="4">
    <location>
        <begin position="417"/>
        <end position="431"/>
    </location>
</feature>
<proteinExistence type="predicted"/>
<dbReference type="EMBL" id="JBBJCI010000372">
    <property type="protein sequence ID" value="KAK7231963.1"/>
    <property type="molecule type" value="Genomic_DNA"/>
</dbReference>
<evidence type="ECO:0000313" key="9">
    <source>
        <dbReference type="Proteomes" id="UP001363151"/>
    </source>
</evidence>
<feature type="transmembrane region" description="Helical" evidence="5">
    <location>
        <begin position="54"/>
        <end position="77"/>
    </location>
</feature>
<feature type="domain" description="CNNM transmembrane" evidence="7">
    <location>
        <begin position="46"/>
        <end position="234"/>
    </location>
</feature>
<feature type="compositionally biased region" description="Basic and acidic residues" evidence="4">
    <location>
        <begin position="447"/>
        <end position="462"/>
    </location>
</feature>
<keyword evidence="2" id="KW-0129">CBS domain</keyword>
<evidence type="ECO:0000256" key="4">
    <source>
        <dbReference type="SAM" id="MobiDB-lite"/>
    </source>
</evidence>
<dbReference type="InterPro" id="IPR045095">
    <property type="entry name" value="ACDP"/>
</dbReference>
<dbReference type="PANTHER" id="PTHR12064">
    <property type="entry name" value="METAL TRANSPORTER CNNM"/>
    <property type="match status" value="1"/>
</dbReference>
<comment type="caution">
    <text evidence="8">The sequence shown here is derived from an EMBL/GenBank/DDBJ whole genome shotgun (WGS) entry which is preliminary data.</text>
</comment>
<evidence type="ECO:0000256" key="2">
    <source>
        <dbReference type="PROSITE-ProRule" id="PRU00703"/>
    </source>
</evidence>
<keyword evidence="3 5" id="KW-1133">Transmembrane helix</keyword>
<name>A0ABR1FJE5_AURAN</name>
<evidence type="ECO:0000256" key="1">
    <source>
        <dbReference type="ARBA" id="ARBA00022737"/>
    </source>
</evidence>
<dbReference type="PROSITE" id="PS51371">
    <property type="entry name" value="CBS"/>
    <property type="match status" value="1"/>
</dbReference>
<protein>
    <submittedName>
        <fullName evidence="8">CNNM metal transporter</fullName>
    </submittedName>
</protein>
<keyword evidence="9" id="KW-1185">Reference proteome</keyword>
<evidence type="ECO:0000259" key="7">
    <source>
        <dbReference type="PROSITE" id="PS51846"/>
    </source>
</evidence>
<dbReference type="Proteomes" id="UP001363151">
    <property type="component" value="Unassembled WGS sequence"/>
</dbReference>
<feature type="transmembrane region" description="Helical" evidence="5">
    <location>
        <begin position="168"/>
        <end position="188"/>
    </location>
</feature>
<keyword evidence="3 5" id="KW-0812">Transmembrane</keyword>
<evidence type="ECO:0000256" key="3">
    <source>
        <dbReference type="PROSITE-ProRule" id="PRU01193"/>
    </source>
</evidence>
<accession>A0ABR1FJE5</accession>